<dbReference type="AlphaFoldDB" id="A0AAV7VKT2"/>
<organism evidence="1 2">
    <name type="scientific">Pleurodeles waltl</name>
    <name type="common">Iberian ribbed newt</name>
    <dbReference type="NCBI Taxonomy" id="8319"/>
    <lineage>
        <taxon>Eukaryota</taxon>
        <taxon>Metazoa</taxon>
        <taxon>Chordata</taxon>
        <taxon>Craniata</taxon>
        <taxon>Vertebrata</taxon>
        <taxon>Euteleostomi</taxon>
        <taxon>Amphibia</taxon>
        <taxon>Batrachia</taxon>
        <taxon>Caudata</taxon>
        <taxon>Salamandroidea</taxon>
        <taxon>Salamandridae</taxon>
        <taxon>Pleurodelinae</taxon>
        <taxon>Pleurodeles</taxon>
    </lineage>
</organism>
<reference evidence="1" key="1">
    <citation type="journal article" date="2022" name="bioRxiv">
        <title>Sequencing and chromosome-scale assembly of the giantPleurodeles waltlgenome.</title>
        <authorList>
            <person name="Brown T."/>
            <person name="Elewa A."/>
            <person name="Iarovenko S."/>
            <person name="Subramanian E."/>
            <person name="Araus A.J."/>
            <person name="Petzold A."/>
            <person name="Susuki M."/>
            <person name="Suzuki K.-i.T."/>
            <person name="Hayashi T."/>
            <person name="Toyoda A."/>
            <person name="Oliveira C."/>
            <person name="Osipova E."/>
            <person name="Leigh N.D."/>
            <person name="Simon A."/>
            <person name="Yun M.H."/>
        </authorList>
    </citation>
    <scope>NUCLEOTIDE SEQUENCE</scope>
    <source>
        <strain evidence="1">20211129_DDA</strain>
        <tissue evidence="1">Liver</tissue>
    </source>
</reference>
<evidence type="ECO:0000313" key="2">
    <source>
        <dbReference type="Proteomes" id="UP001066276"/>
    </source>
</evidence>
<accession>A0AAV7VKT2</accession>
<name>A0AAV7VKT2_PLEWA</name>
<comment type="caution">
    <text evidence="1">The sequence shown here is derived from an EMBL/GenBank/DDBJ whole genome shotgun (WGS) entry which is preliminary data.</text>
</comment>
<gene>
    <name evidence="1" type="ORF">NDU88_005339</name>
</gene>
<evidence type="ECO:0000313" key="1">
    <source>
        <dbReference type="EMBL" id="KAJ1201531.1"/>
    </source>
</evidence>
<dbReference type="EMBL" id="JANPWB010000003">
    <property type="protein sequence ID" value="KAJ1201531.1"/>
    <property type="molecule type" value="Genomic_DNA"/>
</dbReference>
<sequence>MRCRESIPREGQAEGRVPLTALPEADKINGRLGLANWVGRGIQTVGELFEEGRLLSYEALADAYIFGRGEFITHGATRLVRTAWGNGNKDITSSSRTVVGLGNTIKNLLDIQNITSLPIGGSHEPRLDGKRPCAYA</sequence>
<dbReference type="Proteomes" id="UP001066276">
    <property type="component" value="Chromosome 2_1"/>
</dbReference>
<protein>
    <submittedName>
        <fullName evidence="1">Uncharacterized protein</fullName>
    </submittedName>
</protein>
<proteinExistence type="predicted"/>
<keyword evidence="2" id="KW-1185">Reference proteome</keyword>